<accession>A0A7S8C530</accession>
<dbReference type="EMBL" id="CP058214">
    <property type="protein sequence ID" value="QPC43491.1"/>
    <property type="molecule type" value="Genomic_DNA"/>
</dbReference>
<organism evidence="1 2">
    <name type="scientific">Kaustia mangrovi</name>
    <dbReference type="NCBI Taxonomy" id="2593653"/>
    <lineage>
        <taxon>Bacteria</taxon>
        <taxon>Pseudomonadati</taxon>
        <taxon>Pseudomonadota</taxon>
        <taxon>Alphaproteobacteria</taxon>
        <taxon>Hyphomicrobiales</taxon>
        <taxon>Parvibaculaceae</taxon>
        <taxon>Kaustia</taxon>
    </lineage>
</organism>
<dbReference type="NCBIfam" id="TIGR01725">
    <property type="entry name" value="phge_HK97_gp10"/>
    <property type="match status" value="1"/>
</dbReference>
<reference evidence="1 2" key="1">
    <citation type="submission" date="2020-06" db="EMBL/GenBank/DDBJ databases">
        <title>Genome sequence of 2 isolates from Red Sea Mangroves.</title>
        <authorList>
            <person name="Sefrji F."/>
            <person name="Michoud G."/>
            <person name="Merlino G."/>
            <person name="Daffonchio D."/>
        </authorList>
    </citation>
    <scope>NUCLEOTIDE SEQUENCE [LARGE SCALE GENOMIC DNA]</scope>
    <source>
        <strain evidence="1 2">R1DC25</strain>
    </source>
</reference>
<dbReference type="Pfam" id="PF04883">
    <property type="entry name" value="HK97-gp10_like"/>
    <property type="match status" value="1"/>
</dbReference>
<dbReference type="Proteomes" id="UP000593594">
    <property type="component" value="Chromosome"/>
</dbReference>
<dbReference type="AlphaFoldDB" id="A0A7S8C530"/>
<sequence length="143" mass="15521">MAVKGLDKLQKKLKALPDQVRKDIHEAMKQGAEELTQMQRRLAPVDSGALRDSIGYTFGNFQADNANVRGVTAGSKIGDTELSVTIHAGDAKAFYAAFVEFGTVDQNGQPYFFPAYRSLSRRIKGRISRATTKAAKKVAGSGK</sequence>
<dbReference type="KEGG" id="kmn:HW532_12775"/>
<dbReference type="InterPro" id="IPR010064">
    <property type="entry name" value="HK97-gp10_tail"/>
</dbReference>
<evidence type="ECO:0000313" key="2">
    <source>
        <dbReference type="Proteomes" id="UP000593594"/>
    </source>
</evidence>
<gene>
    <name evidence="1" type="ORF">HW532_12775</name>
</gene>
<protein>
    <submittedName>
        <fullName evidence="1">HK97 gp10 family phage protein</fullName>
    </submittedName>
</protein>
<dbReference type="RefSeq" id="WP_213160855.1">
    <property type="nucleotide sequence ID" value="NZ_CP058214.1"/>
</dbReference>
<keyword evidence="2" id="KW-1185">Reference proteome</keyword>
<evidence type="ECO:0000313" key="1">
    <source>
        <dbReference type="EMBL" id="QPC43491.1"/>
    </source>
</evidence>
<name>A0A7S8C530_9HYPH</name>
<proteinExistence type="predicted"/>